<organism evidence="1 2">
    <name type="scientific">Cetraspora pellucida</name>
    <dbReference type="NCBI Taxonomy" id="1433469"/>
    <lineage>
        <taxon>Eukaryota</taxon>
        <taxon>Fungi</taxon>
        <taxon>Fungi incertae sedis</taxon>
        <taxon>Mucoromycota</taxon>
        <taxon>Glomeromycotina</taxon>
        <taxon>Glomeromycetes</taxon>
        <taxon>Diversisporales</taxon>
        <taxon>Gigasporaceae</taxon>
        <taxon>Cetraspora</taxon>
    </lineage>
</organism>
<dbReference type="Proteomes" id="UP000789759">
    <property type="component" value="Unassembled WGS sequence"/>
</dbReference>
<protein>
    <submittedName>
        <fullName evidence="1">6563_t:CDS:1</fullName>
    </submittedName>
</protein>
<comment type="caution">
    <text evidence="1">The sequence shown here is derived from an EMBL/GenBank/DDBJ whole genome shotgun (WGS) entry which is preliminary data.</text>
</comment>
<gene>
    <name evidence="1" type="ORF">CPELLU_LOCUS2801</name>
</gene>
<sequence>MPSDDNFRYMSNSNISEHMQVDENTIQPQQKRSIEELNVSQPQTFNKHMTLDNLSQDFNKTATFPTDMHVKSSTKNQFFDSTKSEANADLTSNLIAKNTSLESNEAEFILVISKNKRNKDKKKD</sequence>
<keyword evidence="2" id="KW-1185">Reference proteome</keyword>
<evidence type="ECO:0000313" key="2">
    <source>
        <dbReference type="Proteomes" id="UP000789759"/>
    </source>
</evidence>
<dbReference type="AlphaFoldDB" id="A0A9N9F3S0"/>
<reference evidence="1" key="1">
    <citation type="submission" date="2021-06" db="EMBL/GenBank/DDBJ databases">
        <authorList>
            <person name="Kallberg Y."/>
            <person name="Tangrot J."/>
            <person name="Rosling A."/>
        </authorList>
    </citation>
    <scope>NUCLEOTIDE SEQUENCE</scope>
    <source>
        <strain evidence="1">FL966</strain>
    </source>
</reference>
<accession>A0A9N9F3S0</accession>
<dbReference type="EMBL" id="CAJVQA010001268">
    <property type="protein sequence ID" value="CAG8508581.1"/>
    <property type="molecule type" value="Genomic_DNA"/>
</dbReference>
<proteinExistence type="predicted"/>
<name>A0A9N9F3S0_9GLOM</name>
<evidence type="ECO:0000313" key="1">
    <source>
        <dbReference type="EMBL" id="CAG8508581.1"/>
    </source>
</evidence>